<name>A0A3G9G578_9CAUL</name>
<organism evidence="2 3">
    <name type="scientific">Asticcacaulis excentricus</name>
    <dbReference type="NCBI Taxonomy" id="78587"/>
    <lineage>
        <taxon>Bacteria</taxon>
        <taxon>Pseudomonadati</taxon>
        <taxon>Pseudomonadota</taxon>
        <taxon>Alphaproteobacteria</taxon>
        <taxon>Caulobacterales</taxon>
        <taxon>Caulobacteraceae</taxon>
        <taxon>Asticcacaulis</taxon>
    </lineage>
</organism>
<evidence type="ECO:0000313" key="3">
    <source>
        <dbReference type="Proteomes" id="UP000278756"/>
    </source>
</evidence>
<feature type="region of interest" description="Disordered" evidence="1">
    <location>
        <begin position="1"/>
        <end position="59"/>
    </location>
</feature>
<evidence type="ECO:0000256" key="1">
    <source>
        <dbReference type="SAM" id="MobiDB-lite"/>
    </source>
</evidence>
<proteinExistence type="predicted"/>
<sequence>MSPSGKTRFGRNRPRTAALAPRDGRSASRMSLKTLSCEDNFPRAGPHLREQRPVTHRRA</sequence>
<reference evidence="3" key="1">
    <citation type="journal article" date="2017" name="Biotechnol. Biofuels">
        <title>Evaluation of environmental bacterial communities as a factor affecting the growth of duckweed Lemna minor.</title>
        <authorList>
            <person name="Ishizawa H."/>
            <person name="Kuroda M."/>
            <person name="Morikawa M."/>
            <person name="Ike M."/>
        </authorList>
    </citation>
    <scope>NUCLEOTIDE SEQUENCE [LARGE SCALE GENOMIC DNA]</scope>
    <source>
        <strain evidence="3">M6</strain>
    </source>
</reference>
<dbReference type="EMBL" id="AP018828">
    <property type="protein sequence ID" value="BBF81806.1"/>
    <property type="molecule type" value="Genomic_DNA"/>
</dbReference>
<gene>
    <name evidence="2" type="ORF">EM6_2414</name>
</gene>
<dbReference type="AlphaFoldDB" id="A0A3G9G578"/>
<protein>
    <submittedName>
        <fullName evidence="2">Uncharacterized protein</fullName>
    </submittedName>
</protein>
<evidence type="ECO:0000313" key="2">
    <source>
        <dbReference type="EMBL" id="BBF81806.1"/>
    </source>
</evidence>
<dbReference type="Proteomes" id="UP000278756">
    <property type="component" value="Chromosome 2"/>
</dbReference>
<reference evidence="3" key="2">
    <citation type="journal article" date="2017" name="Plant Physiol. Biochem.">
        <title>Differential oxidative and antioxidative response of duckweed Lemna minor toward plant growth promoting/inhibiting bacteria.</title>
        <authorList>
            <person name="Ishizawa H."/>
            <person name="Kuroda M."/>
            <person name="Morikawa M."/>
            <person name="Ike M."/>
        </authorList>
    </citation>
    <scope>NUCLEOTIDE SEQUENCE [LARGE SCALE GENOMIC DNA]</scope>
    <source>
        <strain evidence="3">M6</strain>
    </source>
</reference>
<accession>A0A3G9G578</accession>